<gene>
    <name evidence="1" type="ORF">MJ1_0116</name>
</gene>
<dbReference type="PANTHER" id="PTHR40696:SF1">
    <property type="entry name" value="DUF371 DOMAIN-CONTAINING PROTEIN"/>
    <property type="match status" value="1"/>
</dbReference>
<dbReference type="InterPro" id="IPR023131">
    <property type="entry name" value="Mth639-like_dom_sf"/>
</dbReference>
<dbReference type="KEGG" id="naer:MJ1_0116"/>
<evidence type="ECO:0008006" key="3">
    <source>
        <dbReference type="Google" id="ProtNLM"/>
    </source>
</evidence>
<dbReference type="EMBL" id="AP019769">
    <property type="protein sequence ID" value="BBL45291.1"/>
    <property type="molecule type" value="Genomic_DNA"/>
</dbReference>
<dbReference type="Pfam" id="PF04027">
    <property type="entry name" value="DUF371"/>
    <property type="match status" value="1"/>
</dbReference>
<dbReference type="RefSeq" id="WP_258393330.1">
    <property type="nucleotide sequence ID" value="NZ_AP019769.1"/>
</dbReference>
<name>A0A915SSC2_9ARCH</name>
<dbReference type="AlphaFoldDB" id="A0A915SSC2"/>
<dbReference type="Gene3D" id="2.60.120.630">
    <property type="entry name" value="mth639 domain like"/>
    <property type="match status" value="1"/>
</dbReference>
<organism evidence="1 2">
    <name type="scientific">Nanobdella aerobiophila</name>
    <dbReference type="NCBI Taxonomy" id="2586965"/>
    <lineage>
        <taxon>Archaea</taxon>
        <taxon>Nanobdellota</taxon>
        <taxon>Nanobdellia</taxon>
        <taxon>Nanobdellales</taxon>
        <taxon>Nanobdellaceae</taxon>
        <taxon>Nanobdella</taxon>
    </lineage>
</organism>
<evidence type="ECO:0000313" key="1">
    <source>
        <dbReference type="EMBL" id="BBL45291.1"/>
    </source>
</evidence>
<dbReference type="GeneID" id="74568067"/>
<protein>
    <recommendedName>
        <fullName evidence="3">DUF371 domain-containing protein</fullName>
    </recommendedName>
</protein>
<reference evidence="2" key="1">
    <citation type="journal article" date="2022" name="Int. J. Syst. Evol. Microbiol.">
        <title>Nanobdella aerobiophila gen. nov., sp. nov., a thermoacidophilic, obligate ectosymbiotic archaeon, and proposal of Nanobdellaceae fam. nov., Nanobdellales ord. nov. and Nanobdellia class. nov.</title>
        <authorList>
            <person name="Kato S."/>
            <person name="Ogasawara A."/>
            <person name="Itoh T."/>
            <person name="Sakai H.D."/>
            <person name="Shimizu M."/>
            <person name="Yuki M."/>
            <person name="Kaneko M."/>
            <person name="Takashina T."/>
            <person name="Ohkuma M."/>
        </authorList>
    </citation>
    <scope>NUCLEOTIDE SEQUENCE [LARGE SCALE GENOMIC DNA]</scope>
    <source>
        <strain evidence="2">MJ1</strain>
    </source>
</reference>
<dbReference type="InterPro" id="IPR007171">
    <property type="entry name" value="DUF371"/>
</dbReference>
<dbReference type="PANTHER" id="PTHR40696">
    <property type="entry name" value="DUF371 FAMILY PROTEIN"/>
    <property type="match status" value="1"/>
</dbReference>
<evidence type="ECO:0000313" key="2">
    <source>
        <dbReference type="Proteomes" id="UP001055553"/>
    </source>
</evidence>
<keyword evidence="2" id="KW-1185">Reference proteome</keyword>
<sequence length="136" mass="15585">MKFEIKAKGNRLIKATHKSTLEVTKDDFLTERGDCIIGINANFSASEIPEDLKEYLLSEGKIKIIIKVDNLIDKIIAYGSKNLSFKSENSIIIRKSNFIDDRTLAIYSNKSSIDIKRDIINLLKEDKDLYIIIKYL</sequence>
<proteinExistence type="predicted"/>
<dbReference type="Proteomes" id="UP001055553">
    <property type="component" value="Chromosome"/>
</dbReference>
<accession>A0A915SSC2</accession>